<accession>E6QPP7</accession>
<dbReference type="PANTHER" id="PTHR30035">
    <property type="entry name" value="LIPOPROTEIN VACJ-RELATED"/>
    <property type="match status" value="1"/>
</dbReference>
<dbReference type="EMBL" id="CABR01000013">
    <property type="protein sequence ID" value="CBI09218.1"/>
    <property type="molecule type" value="Genomic_DNA"/>
</dbReference>
<organism evidence="3">
    <name type="scientific">mine drainage metagenome</name>
    <dbReference type="NCBI Taxonomy" id="410659"/>
    <lineage>
        <taxon>unclassified sequences</taxon>
        <taxon>metagenomes</taxon>
        <taxon>ecological metagenomes</taxon>
    </lineage>
</organism>
<dbReference type="PANTHER" id="PTHR30035:SF3">
    <property type="entry name" value="INTERMEMBRANE PHOSPHOLIPID TRANSPORT SYSTEM LIPOPROTEIN MLAA"/>
    <property type="match status" value="1"/>
</dbReference>
<keyword evidence="3" id="KW-0449">Lipoprotein</keyword>
<proteinExistence type="predicted"/>
<reference evidence="3" key="1">
    <citation type="submission" date="2009-10" db="EMBL/GenBank/DDBJ databases">
        <title>Diversity of trophic interactions inside an arsenic-rich microbial ecosystem.</title>
        <authorList>
            <person name="Bertin P.N."/>
            <person name="Heinrich-Salmeron A."/>
            <person name="Pelletier E."/>
            <person name="Goulhen-Chollet F."/>
            <person name="Arsene-Ploetze F."/>
            <person name="Gallien S."/>
            <person name="Calteau A."/>
            <person name="Vallenet D."/>
            <person name="Casiot C."/>
            <person name="Chane-Woon-Ming B."/>
            <person name="Giloteaux L."/>
            <person name="Barakat M."/>
            <person name="Bonnefoy V."/>
            <person name="Bruneel O."/>
            <person name="Chandler M."/>
            <person name="Cleiss J."/>
            <person name="Duran R."/>
            <person name="Elbaz-Poulichet F."/>
            <person name="Fonknechten N."/>
            <person name="Lauga B."/>
            <person name="Mornico D."/>
            <person name="Ortet P."/>
            <person name="Schaeffer C."/>
            <person name="Siguier P."/>
            <person name="Alexander Thil Smith A."/>
            <person name="Van Dorsselaer A."/>
            <person name="Weissenbach J."/>
            <person name="Medigue C."/>
            <person name="Le Paslier D."/>
        </authorList>
    </citation>
    <scope>NUCLEOTIDE SEQUENCE</scope>
</reference>
<gene>
    <name evidence="3" type="ORF">CARN7_2881</name>
</gene>
<feature type="region of interest" description="Disordered" evidence="2">
    <location>
        <begin position="251"/>
        <end position="292"/>
    </location>
</feature>
<dbReference type="AlphaFoldDB" id="E6QPP7"/>
<evidence type="ECO:0000256" key="1">
    <source>
        <dbReference type="ARBA" id="ARBA00022729"/>
    </source>
</evidence>
<dbReference type="PRINTS" id="PR01805">
    <property type="entry name" value="VACJLIPOPROT"/>
</dbReference>
<sequence>MIVFVDESGISERPTRVRTWAPKRCTPNSAHPTMRTHLTFIIVAALTLTGCATGTNPADPYESFNRGMYKFNDTLDKAVGKPVAQGYEKVMPTIGKVMVNNFFSNIDDVVVTLNDLLQLKIRQACSDGIRVIFNSTLGIAGLLNVTSRLEKHHEDFGQTLGYWGVGPGPYLMLPILGPSDLRDGAGLAVDTVEGPIGYITPVATRNELYVVQYINVRGQLLDSEKVMDEATLDRYDFMRNAYLLHRQNLVYDGNPPRQKYDDEGDDPADSPVPAQPDQPARENKPPSAQPAK</sequence>
<protein>
    <submittedName>
        <fullName evidence="3">Putative lipoprotein (Modular protein)</fullName>
    </submittedName>
</protein>
<evidence type="ECO:0000256" key="2">
    <source>
        <dbReference type="SAM" id="MobiDB-lite"/>
    </source>
</evidence>
<dbReference type="GO" id="GO:0120010">
    <property type="term" value="P:intermembrane phospholipid transfer"/>
    <property type="evidence" value="ECO:0007669"/>
    <property type="project" value="TreeGrafter"/>
</dbReference>
<dbReference type="Pfam" id="PF04333">
    <property type="entry name" value="MlaA"/>
    <property type="match status" value="1"/>
</dbReference>
<keyword evidence="1" id="KW-0732">Signal</keyword>
<dbReference type="GO" id="GO:0016020">
    <property type="term" value="C:membrane"/>
    <property type="evidence" value="ECO:0007669"/>
    <property type="project" value="InterPro"/>
</dbReference>
<dbReference type="InterPro" id="IPR007428">
    <property type="entry name" value="MlaA"/>
</dbReference>
<name>E6QPP7_9ZZZZ</name>
<comment type="caution">
    <text evidence="3">The sequence shown here is derived from an EMBL/GenBank/DDBJ whole genome shotgun (WGS) entry which is preliminary data.</text>
</comment>
<evidence type="ECO:0000313" key="3">
    <source>
        <dbReference type="EMBL" id="CBI09218.1"/>
    </source>
</evidence>